<dbReference type="GO" id="GO:0044423">
    <property type="term" value="C:virion component"/>
    <property type="evidence" value="ECO:0007669"/>
    <property type="project" value="UniProtKB-KW"/>
</dbReference>
<comment type="subcellular location">
    <subcellularLocation>
        <location evidence="1">Virion</location>
    </subcellularLocation>
</comment>
<dbReference type="EMBL" id="MF190000">
    <property type="protein sequence ID" value="ASM94027.1"/>
    <property type="molecule type" value="Genomic_RNA"/>
</dbReference>
<proteinExistence type="predicted"/>
<dbReference type="Gene3D" id="2.60.120.20">
    <property type="match status" value="1"/>
</dbReference>
<keyword evidence="2" id="KW-0946">Virion</keyword>
<protein>
    <submittedName>
        <fullName evidence="3">Putative structural protein</fullName>
    </submittedName>
</protein>
<reference evidence="3" key="1">
    <citation type="submission" date="2017-05" db="EMBL/GenBank/DDBJ databases">
        <title>New viruses from a metagenomic survey of invertebrates and Fucus.</title>
        <authorList>
            <person name="Waldron F.M."/>
            <person name="Obbard D.J."/>
        </authorList>
    </citation>
    <scope>NUCLEOTIDE SEQUENCE</scope>
    <source>
        <strain evidence="3">T4</strain>
    </source>
</reference>
<evidence type="ECO:0000256" key="2">
    <source>
        <dbReference type="ARBA" id="ARBA00022844"/>
    </source>
</evidence>
<accession>A0A221LFF7</accession>
<organism evidence="3">
    <name type="scientific">Barns Ness breadcrumb sponge hepe-like virus 3</name>
    <dbReference type="NCBI Taxonomy" id="2021913"/>
    <lineage>
        <taxon>Viruses</taxon>
        <taxon>Riboviria</taxon>
        <taxon>Orthornavirae</taxon>
        <taxon>Kitrinoviricota</taxon>
        <taxon>Alsuviricetes</taxon>
        <taxon>Hepelivirales</taxon>
        <taxon>Hepeviridae</taxon>
    </lineage>
</organism>
<evidence type="ECO:0000313" key="3">
    <source>
        <dbReference type="EMBL" id="ASM94027.1"/>
    </source>
</evidence>
<evidence type="ECO:0000256" key="1">
    <source>
        <dbReference type="ARBA" id="ARBA00004328"/>
    </source>
</evidence>
<name>A0A221LFF7_9VIRU</name>
<sequence>MGGSPSGVDAALLSAGSDQTRPHKTVESNLATNVGRSHDVGNVLSKVGEKLYVDLNDNSERGITESTTGIATFQVKANLGAFQLTSEDVYGKIIFVSSIDPALTKLSASLAKQYVNYRITHLSVTVRNVSPFASASGSIQLAYINDPNNIVTLGTENIETLIRQTNSRQVGAKDTLDFDFNQNHLNVLGAPSGWKFCKPRGMPIFDRYGMIAAAVRGVPSIGDGAQFVVSIAATFEFFGMTQNVDETMRYEGLADTGLIKNKVIDDCSYATEYGNFQLSVGVPLEMPESLSQGTLYTCYFASPRNFKIEIEDSSGRMIDFPCQIRACQITYIDPSHANYIFTARTQRMANLNRPYNSVKVTPLDVACTAVLTVPDENEVQELIDVYAIDSKIQNELRMFESLNKSITRRFAALYSELNTHTRGA</sequence>
<dbReference type="InterPro" id="IPR029053">
    <property type="entry name" value="Viral_coat"/>
</dbReference>